<organism evidence="1 2">
    <name type="scientific">candidate division MSBL1 archaeon SCGC-AAA261C02</name>
    <dbReference type="NCBI Taxonomy" id="1698272"/>
    <lineage>
        <taxon>Archaea</taxon>
        <taxon>Methanobacteriati</taxon>
        <taxon>Methanobacteriota</taxon>
        <taxon>candidate division MSBL1</taxon>
    </lineage>
</organism>
<protein>
    <submittedName>
        <fullName evidence="1">Uncharacterized protein</fullName>
    </submittedName>
</protein>
<gene>
    <name evidence="1" type="ORF">AKJ42_02705</name>
</gene>
<dbReference type="AlphaFoldDB" id="A0A133UZU2"/>
<keyword evidence="2" id="KW-1185">Reference proteome</keyword>
<evidence type="ECO:0000313" key="1">
    <source>
        <dbReference type="EMBL" id="KXA99689.1"/>
    </source>
</evidence>
<name>A0A133UZU2_9EURY</name>
<proteinExistence type="predicted"/>
<sequence length="91" mass="10360">MNFANRLGQTLYKGGSLFTRIRRTEFGWTEVIMPMGKCCICGGLGVFLAYGKWWCTRHYDLASNELRVLPCSRPEDEAEVQTAARLGLRKL</sequence>
<dbReference type="Proteomes" id="UP000070520">
    <property type="component" value="Unassembled WGS sequence"/>
</dbReference>
<comment type="caution">
    <text evidence="1">The sequence shown here is derived from an EMBL/GenBank/DDBJ whole genome shotgun (WGS) entry which is preliminary data.</text>
</comment>
<reference evidence="1 2" key="1">
    <citation type="journal article" date="2016" name="Sci. Rep.">
        <title>Metabolic traits of an uncultured archaeal lineage -MSBL1- from brine pools of the Red Sea.</title>
        <authorList>
            <person name="Mwirichia R."/>
            <person name="Alam I."/>
            <person name="Rashid M."/>
            <person name="Vinu M."/>
            <person name="Ba-Alawi W."/>
            <person name="Anthony Kamau A."/>
            <person name="Kamanda Ngugi D."/>
            <person name="Goker M."/>
            <person name="Klenk H.P."/>
            <person name="Bajic V."/>
            <person name="Stingl U."/>
        </authorList>
    </citation>
    <scope>NUCLEOTIDE SEQUENCE [LARGE SCALE GENOMIC DNA]</scope>
    <source>
        <strain evidence="1">SCGC-AAA261C02</strain>
    </source>
</reference>
<evidence type="ECO:0000313" key="2">
    <source>
        <dbReference type="Proteomes" id="UP000070520"/>
    </source>
</evidence>
<accession>A0A133UZU2</accession>
<dbReference type="EMBL" id="LHXW01000029">
    <property type="protein sequence ID" value="KXA99689.1"/>
    <property type="molecule type" value="Genomic_DNA"/>
</dbReference>